<dbReference type="Ensembl" id="ENSSANT00000032288.1">
    <property type="protein sequence ID" value="ENSSANP00000030333.1"/>
    <property type="gene ID" value="ENSSANG00000015535.1"/>
</dbReference>
<name>A0A671MEJ6_9TELE</name>
<proteinExistence type="predicted"/>
<feature type="chain" id="PRO_5025390894" evidence="1">
    <location>
        <begin position="17"/>
        <end position="134"/>
    </location>
</feature>
<keyword evidence="3" id="KW-1185">Reference proteome</keyword>
<sequence>MRTFMLLVLTIVAVTGLKHHKAGQNLLMEIMNDVDNQLKPSSTTNLNQFVKDVFPPVGCTEKHLCQAAMVMMNTQLNHSMLHRRLFAYADYSGHHHCNVTATEEHRMDAFLKKIKDCCKEQYSKLLMLNKTQPN</sequence>
<protein>
    <submittedName>
        <fullName evidence="2">Interleukin 4</fullName>
    </submittedName>
</protein>
<reference evidence="2" key="1">
    <citation type="submission" date="2025-08" db="UniProtKB">
        <authorList>
            <consortium name="Ensembl"/>
        </authorList>
    </citation>
    <scope>IDENTIFICATION</scope>
</reference>
<accession>A0A671MEJ6</accession>
<evidence type="ECO:0000313" key="3">
    <source>
        <dbReference type="Proteomes" id="UP000472260"/>
    </source>
</evidence>
<keyword evidence="1" id="KW-0732">Signal</keyword>
<organism evidence="2 3">
    <name type="scientific">Sinocyclocheilus anshuiensis</name>
    <dbReference type="NCBI Taxonomy" id="1608454"/>
    <lineage>
        <taxon>Eukaryota</taxon>
        <taxon>Metazoa</taxon>
        <taxon>Chordata</taxon>
        <taxon>Craniata</taxon>
        <taxon>Vertebrata</taxon>
        <taxon>Euteleostomi</taxon>
        <taxon>Actinopterygii</taxon>
        <taxon>Neopterygii</taxon>
        <taxon>Teleostei</taxon>
        <taxon>Ostariophysi</taxon>
        <taxon>Cypriniformes</taxon>
        <taxon>Cyprinidae</taxon>
        <taxon>Cyprininae</taxon>
        <taxon>Sinocyclocheilus</taxon>
    </lineage>
</organism>
<reference evidence="2" key="2">
    <citation type="submission" date="2025-09" db="UniProtKB">
        <authorList>
            <consortium name="Ensembl"/>
        </authorList>
    </citation>
    <scope>IDENTIFICATION</scope>
</reference>
<dbReference type="InterPro" id="IPR009079">
    <property type="entry name" value="4_helix_cytokine-like_core"/>
</dbReference>
<dbReference type="Proteomes" id="UP000472260">
    <property type="component" value="Unassembled WGS sequence"/>
</dbReference>
<dbReference type="Gene3D" id="1.20.1250.10">
    <property type="match status" value="1"/>
</dbReference>
<dbReference type="SUPFAM" id="SSF47266">
    <property type="entry name" value="4-helical cytokines"/>
    <property type="match status" value="1"/>
</dbReference>
<feature type="signal peptide" evidence="1">
    <location>
        <begin position="1"/>
        <end position="16"/>
    </location>
</feature>
<dbReference type="AlphaFoldDB" id="A0A671MEJ6"/>
<evidence type="ECO:0000313" key="2">
    <source>
        <dbReference type="Ensembl" id="ENSSANP00000030333.1"/>
    </source>
</evidence>
<evidence type="ECO:0000256" key="1">
    <source>
        <dbReference type="SAM" id="SignalP"/>
    </source>
</evidence>